<dbReference type="EMBL" id="JACJJG010000070">
    <property type="protein sequence ID" value="MBM6674337.1"/>
    <property type="molecule type" value="Genomic_DNA"/>
</dbReference>
<dbReference type="RefSeq" id="WP_205105506.1">
    <property type="nucleotide sequence ID" value="NZ_JACJJG010000070.1"/>
</dbReference>
<evidence type="ECO:0000313" key="8">
    <source>
        <dbReference type="Proteomes" id="UP000706891"/>
    </source>
</evidence>
<keyword evidence="5 6" id="KW-0472">Membrane</keyword>
<reference evidence="7" key="2">
    <citation type="journal article" date="2021" name="Sci. Rep.">
        <title>The distribution of antibiotic resistance genes in chicken gut microbiota commensals.</title>
        <authorList>
            <person name="Juricova H."/>
            <person name="Matiasovicova J."/>
            <person name="Kubasova T."/>
            <person name="Cejkova D."/>
            <person name="Rychlik I."/>
        </authorList>
    </citation>
    <scope>NUCLEOTIDE SEQUENCE</scope>
    <source>
        <strain evidence="7">An824</strain>
    </source>
</reference>
<evidence type="ECO:0000256" key="5">
    <source>
        <dbReference type="ARBA" id="ARBA00023136"/>
    </source>
</evidence>
<feature type="transmembrane region" description="Helical" evidence="6">
    <location>
        <begin position="409"/>
        <end position="429"/>
    </location>
</feature>
<feature type="transmembrane region" description="Helical" evidence="6">
    <location>
        <begin position="321"/>
        <end position="341"/>
    </location>
</feature>
<dbReference type="PANTHER" id="PTHR30250:SF11">
    <property type="entry name" value="O-ANTIGEN TRANSPORTER-RELATED"/>
    <property type="match status" value="1"/>
</dbReference>
<dbReference type="GO" id="GO:0005886">
    <property type="term" value="C:plasma membrane"/>
    <property type="evidence" value="ECO:0007669"/>
    <property type="project" value="UniProtKB-SubCell"/>
</dbReference>
<keyword evidence="4 6" id="KW-1133">Transmembrane helix</keyword>
<feature type="transmembrane region" description="Helical" evidence="6">
    <location>
        <begin position="20"/>
        <end position="39"/>
    </location>
</feature>
<evidence type="ECO:0000313" key="7">
    <source>
        <dbReference type="EMBL" id="MBM6674337.1"/>
    </source>
</evidence>
<comment type="caution">
    <text evidence="7">The sequence shown here is derived from an EMBL/GenBank/DDBJ whole genome shotgun (WGS) entry which is preliminary data.</text>
</comment>
<name>A0A939B8E5_9BACT</name>
<evidence type="ECO:0000256" key="4">
    <source>
        <dbReference type="ARBA" id="ARBA00022989"/>
    </source>
</evidence>
<dbReference type="PANTHER" id="PTHR30250">
    <property type="entry name" value="PST FAMILY PREDICTED COLANIC ACID TRANSPORTER"/>
    <property type="match status" value="1"/>
</dbReference>
<protein>
    <recommendedName>
        <fullName evidence="9">Polysaccharide biosynthesis protein</fullName>
    </recommendedName>
</protein>
<evidence type="ECO:0000256" key="3">
    <source>
        <dbReference type="ARBA" id="ARBA00022692"/>
    </source>
</evidence>
<feature type="transmembrane region" description="Helical" evidence="6">
    <location>
        <begin position="386"/>
        <end position="403"/>
    </location>
</feature>
<proteinExistence type="predicted"/>
<feature type="transmembrane region" description="Helical" evidence="6">
    <location>
        <begin position="353"/>
        <end position="374"/>
    </location>
</feature>
<keyword evidence="2" id="KW-1003">Cell membrane</keyword>
<dbReference type="Proteomes" id="UP000706891">
    <property type="component" value="Unassembled WGS sequence"/>
</dbReference>
<evidence type="ECO:0000256" key="6">
    <source>
        <dbReference type="SAM" id="Phobius"/>
    </source>
</evidence>
<feature type="transmembrane region" description="Helical" evidence="6">
    <location>
        <begin position="245"/>
        <end position="267"/>
    </location>
</feature>
<feature type="transmembrane region" description="Helical" evidence="6">
    <location>
        <begin position="136"/>
        <end position="154"/>
    </location>
</feature>
<evidence type="ECO:0000256" key="2">
    <source>
        <dbReference type="ARBA" id="ARBA00022475"/>
    </source>
</evidence>
<gene>
    <name evidence="7" type="ORF">H6A34_10685</name>
</gene>
<feature type="transmembrane region" description="Helical" evidence="6">
    <location>
        <begin position="279"/>
        <end position="300"/>
    </location>
</feature>
<sequence>MEGFFKYKNKRSSLLIKNVLASFFLKGWSALVSLIMIPLTLQCLGAYKNGVWLTVSSLLIWIDQMDIGLGNGLRNKLAAYMVYDEQEKARQAVSSTMAMLICIVVPLAAILLALIWNGNVYSFFNVSEHIIPDLRTALSAAVIIVCLTFVFKFVGNVYMGMQLPAVSNLLITAGQTLALAATFMLFVIGKASFFSIVVANTLAILIVYLTAYPFTFWKKFPFMRPRLYSVNLSSAYNMGKVGIKFFLIQIAGVLQFMSVNILISKFFSPEMVTPYQVAYRYTSLMLVIFSVICMPFWNATTDAYERGDIDWIRKASNRMNQIVIIVGGCLVVMVAVSPWVYGIWVGEKCEVPLSMTAIVAFYVFLLVASTRYSFFLNGIGALRLQLYMTVSAVLFIPLAWLISELTHDILWLFVVMCFCNIPGLVVNIIQFNKIINGTAKGFWRI</sequence>
<feature type="transmembrane region" description="Helical" evidence="6">
    <location>
        <begin position="194"/>
        <end position="217"/>
    </location>
</feature>
<dbReference type="AlphaFoldDB" id="A0A939B8E5"/>
<evidence type="ECO:0008006" key="9">
    <source>
        <dbReference type="Google" id="ProtNLM"/>
    </source>
</evidence>
<comment type="subcellular location">
    <subcellularLocation>
        <location evidence="1">Cell membrane</location>
        <topology evidence="1">Multi-pass membrane protein</topology>
    </subcellularLocation>
</comment>
<keyword evidence="8" id="KW-1185">Reference proteome</keyword>
<feature type="transmembrane region" description="Helical" evidence="6">
    <location>
        <begin position="92"/>
        <end position="116"/>
    </location>
</feature>
<accession>A0A939B8E5</accession>
<reference evidence="7" key="1">
    <citation type="submission" date="2020-08" db="EMBL/GenBank/DDBJ databases">
        <authorList>
            <person name="Cejkova D."/>
            <person name="Kubasova T."/>
            <person name="Jahodarova E."/>
            <person name="Rychlik I."/>
        </authorList>
    </citation>
    <scope>NUCLEOTIDE SEQUENCE</scope>
    <source>
        <strain evidence="7">An824</strain>
    </source>
</reference>
<dbReference type="InterPro" id="IPR050833">
    <property type="entry name" value="Poly_Biosynth_Transport"/>
</dbReference>
<feature type="transmembrane region" description="Helical" evidence="6">
    <location>
        <begin position="51"/>
        <end position="71"/>
    </location>
</feature>
<evidence type="ECO:0000256" key="1">
    <source>
        <dbReference type="ARBA" id="ARBA00004651"/>
    </source>
</evidence>
<organism evidence="7 8">
    <name type="scientific">Marseilla massiliensis</name>
    <dbReference type="NCBI Taxonomy" id="1841864"/>
    <lineage>
        <taxon>Bacteria</taxon>
        <taxon>Pseudomonadati</taxon>
        <taxon>Bacteroidota</taxon>
        <taxon>Bacteroidia</taxon>
        <taxon>Bacteroidales</taxon>
        <taxon>Prevotellaceae</taxon>
        <taxon>Marseilla</taxon>
    </lineage>
</organism>
<keyword evidence="3 6" id="KW-0812">Transmembrane</keyword>
<feature type="transmembrane region" description="Helical" evidence="6">
    <location>
        <begin position="166"/>
        <end position="188"/>
    </location>
</feature>